<proteinExistence type="predicted"/>
<dbReference type="InterPro" id="IPR015927">
    <property type="entry name" value="Peptidase_S24_S26A/B/C"/>
</dbReference>
<evidence type="ECO:0000259" key="1">
    <source>
        <dbReference type="Pfam" id="PF00717"/>
    </source>
</evidence>
<evidence type="ECO:0000313" key="2">
    <source>
        <dbReference type="EMBL" id="CUT03397.1"/>
    </source>
</evidence>
<dbReference type="OrthoDB" id="9802364at2"/>
<name>A0A0P1NW43_9BACT</name>
<feature type="domain" description="Peptidase S24/S26A/S26B/S26C" evidence="1">
    <location>
        <begin position="21"/>
        <end position="134"/>
    </location>
</feature>
<evidence type="ECO:0000313" key="3">
    <source>
        <dbReference type="Proteomes" id="UP000199197"/>
    </source>
</evidence>
<dbReference type="SUPFAM" id="SSF51306">
    <property type="entry name" value="LexA/Signal peptidase"/>
    <property type="match status" value="1"/>
</dbReference>
<reference evidence="3" key="1">
    <citation type="submission" date="2015-11" db="EMBL/GenBank/DDBJ databases">
        <authorList>
            <person name="Varghese N."/>
        </authorList>
    </citation>
    <scope>NUCLEOTIDE SEQUENCE [LARGE SCALE GENOMIC DNA]</scope>
    <source>
        <strain evidence="3">JGI-23</strain>
    </source>
</reference>
<dbReference type="RefSeq" id="WP_092350406.1">
    <property type="nucleotide sequence ID" value="NZ_CZVW01000016.1"/>
</dbReference>
<dbReference type="PANTHER" id="PTHR33516">
    <property type="entry name" value="LEXA REPRESSOR"/>
    <property type="match status" value="1"/>
</dbReference>
<dbReference type="EMBL" id="CZVW01000016">
    <property type="protein sequence ID" value="CUT03397.1"/>
    <property type="molecule type" value="Genomic_DNA"/>
</dbReference>
<dbReference type="Pfam" id="PF00717">
    <property type="entry name" value="Peptidase_S24"/>
    <property type="match status" value="1"/>
</dbReference>
<gene>
    <name evidence="2" type="ORF">JGI23_01464</name>
</gene>
<sequence>MKLDIITSEPLPAEIHTRLIITYIKAGYPSPAQDFAEEKIDLNRLLIKRPSSTFLIRVSGNSMNDIIHDGDILIVDRSLEPQSGDIALCVLNGEFTVKRIQFSSNNEIKLIPENPNFPEIKIKENDDFQVWGVITYIIRKAK</sequence>
<organism evidence="2 3">
    <name type="scientific">Candidatus Chryseopegocella kryptomonas</name>
    <dbReference type="NCBI Taxonomy" id="1633643"/>
    <lineage>
        <taxon>Bacteria</taxon>
        <taxon>Pseudomonadati</taxon>
        <taxon>Candidatus Kryptoniota</taxon>
        <taxon>Candidatus Chryseopegocella</taxon>
    </lineage>
</organism>
<accession>A0A0P1NW43</accession>
<dbReference type="PANTHER" id="PTHR33516:SF2">
    <property type="entry name" value="LEXA REPRESSOR-RELATED"/>
    <property type="match status" value="1"/>
</dbReference>
<dbReference type="AlphaFoldDB" id="A0A0P1NW43"/>
<dbReference type="Proteomes" id="UP000199197">
    <property type="component" value="Unassembled WGS sequence"/>
</dbReference>
<protein>
    <submittedName>
        <fullName evidence="2">DNA polymerase V</fullName>
    </submittedName>
</protein>
<dbReference type="InterPro" id="IPR036286">
    <property type="entry name" value="LexA/Signal_pep-like_sf"/>
</dbReference>
<dbReference type="CDD" id="cd06529">
    <property type="entry name" value="S24_LexA-like"/>
    <property type="match status" value="1"/>
</dbReference>
<dbReference type="NCBIfam" id="NF007621">
    <property type="entry name" value="PRK10276.1"/>
    <property type="match status" value="1"/>
</dbReference>
<keyword evidence="3" id="KW-1185">Reference proteome</keyword>
<dbReference type="InterPro" id="IPR050077">
    <property type="entry name" value="LexA_repressor"/>
</dbReference>
<dbReference type="Gene3D" id="2.10.109.10">
    <property type="entry name" value="Umud Fragment, subunit A"/>
    <property type="match status" value="1"/>
</dbReference>
<dbReference type="InterPro" id="IPR039418">
    <property type="entry name" value="LexA-like"/>
</dbReference>